<dbReference type="Gene3D" id="1.10.10.10">
    <property type="entry name" value="Winged helix-like DNA-binding domain superfamily/Winged helix DNA-binding domain"/>
    <property type="match status" value="1"/>
</dbReference>
<feature type="compositionally biased region" description="Low complexity" evidence="5">
    <location>
        <begin position="83"/>
        <end position="96"/>
    </location>
</feature>
<dbReference type="AlphaFoldDB" id="A0AA88VGU5"/>
<dbReference type="PANTHER" id="PTHR11467">
    <property type="entry name" value="HISTONE H1"/>
    <property type="match status" value="1"/>
</dbReference>
<feature type="domain" description="H15" evidence="6">
    <location>
        <begin position="1"/>
        <end position="63"/>
    </location>
</feature>
<dbReference type="GO" id="GO:0005730">
    <property type="term" value="C:nucleolus"/>
    <property type="evidence" value="ECO:0007669"/>
    <property type="project" value="TreeGrafter"/>
</dbReference>
<dbReference type="GO" id="GO:0030261">
    <property type="term" value="P:chromosome condensation"/>
    <property type="evidence" value="ECO:0007669"/>
    <property type="project" value="TreeGrafter"/>
</dbReference>
<dbReference type="GO" id="GO:0006334">
    <property type="term" value="P:nucleosome assembly"/>
    <property type="evidence" value="ECO:0007669"/>
    <property type="project" value="InterPro"/>
</dbReference>
<dbReference type="SUPFAM" id="SSF46785">
    <property type="entry name" value="Winged helix' DNA-binding domain"/>
    <property type="match status" value="1"/>
</dbReference>
<protein>
    <recommendedName>
        <fullName evidence="6">H15 domain-containing protein</fullName>
    </recommendedName>
</protein>
<dbReference type="PRINTS" id="PR00929">
    <property type="entry name" value="ATHOOK"/>
</dbReference>
<dbReference type="InterPro" id="IPR005818">
    <property type="entry name" value="Histone_H1/H5_H15"/>
</dbReference>
<evidence type="ECO:0000256" key="1">
    <source>
        <dbReference type="ARBA" id="ARBA00004123"/>
    </source>
</evidence>
<name>A0AA88VGU5_9ASTE</name>
<proteinExistence type="predicted"/>
<evidence type="ECO:0000256" key="4">
    <source>
        <dbReference type="ARBA" id="ARBA00023242"/>
    </source>
</evidence>
<dbReference type="Pfam" id="PF00538">
    <property type="entry name" value="Linker_histone"/>
    <property type="match status" value="1"/>
</dbReference>
<keyword evidence="4" id="KW-0539">Nucleus</keyword>
<dbReference type="InterPro" id="IPR036388">
    <property type="entry name" value="WH-like_DNA-bd_sf"/>
</dbReference>
<dbReference type="SMART" id="SM00526">
    <property type="entry name" value="H15"/>
    <property type="match status" value="1"/>
</dbReference>
<evidence type="ECO:0000256" key="2">
    <source>
        <dbReference type="ARBA" id="ARBA00022737"/>
    </source>
</evidence>
<keyword evidence="8" id="KW-1185">Reference proteome</keyword>
<evidence type="ECO:0000256" key="3">
    <source>
        <dbReference type="ARBA" id="ARBA00023125"/>
    </source>
</evidence>
<evidence type="ECO:0000259" key="6">
    <source>
        <dbReference type="PROSITE" id="PS51504"/>
    </source>
</evidence>
<dbReference type="EMBL" id="JAVXUP010001837">
    <property type="protein sequence ID" value="KAK3007673.1"/>
    <property type="molecule type" value="Genomic_DNA"/>
</dbReference>
<dbReference type="InterPro" id="IPR017956">
    <property type="entry name" value="AT_hook_DNA-bd_motif"/>
</dbReference>
<feature type="region of interest" description="Disordered" evidence="5">
    <location>
        <begin position="56"/>
        <end position="140"/>
    </location>
</feature>
<comment type="subcellular location">
    <subcellularLocation>
        <location evidence="1">Nucleus</location>
    </subcellularLocation>
</comment>
<feature type="compositionally biased region" description="Basic residues" evidence="5">
    <location>
        <begin position="128"/>
        <end position="138"/>
    </location>
</feature>
<organism evidence="7 8">
    <name type="scientific">Escallonia herrerae</name>
    <dbReference type="NCBI Taxonomy" id="1293975"/>
    <lineage>
        <taxon>Eukaryota</taxon>
        <taxon>Viridiplantae</taxon>
        <taxon>Streptophyta</taxon>
        <taxon>Embryophyta</taxon>
        <taxon>Tracheophyta</taxon>
        <taxon>Spermatophyta</taxon>
        <taxon>Magnoliopsida</taxon>
        <taxon>eudicotyledons</taxon>
        <taxon>Gunneridae</taxon>
        <taxon>Pentapetalae</taxon>
        <taxon>asterids</taxon>
        <taxon>campanulids</taxon>
        <taxon>Escalloniales</taxon>
        <taxon>Escalloniaceae</taxon>
        <taxon>Escallonia</taxon>
    </lineage>
</organism>
<dbReference type="PRINTS" id="PR00930">
    <property type="entry name" value="HIGHMOBLTYIY"/>
</dbReference>
<dbReference type="InterPro" id="IPR036390">
    <property type="entry name" value="WH_DNA-bd_sf"/>
</dbReference>
<dbReference type="Proteomes" id="UP001188597">
    <property type="component" value="Unassembled WGS sequence"/>
</dbReference>
<evidence type="ECO:0000313" key="8">
    <source>
        <dbReference type="Proteomes" id="UP001188597"/>
    </source>
</evidence>
<comment type="caution">
    <text evidence="7">The sequence shown here is derived from an EMBL/GenBank/DDBJ whole genome shotgun (WGS) entry which is preliminary data.</text>
</comment>
<keyword evidence="2" id="KW-0677">Repeat</keyword>
<dbReference type="GO" id="GO:0006355">
    <property type="term" value="P:regulation of DNA-templated transcription"/>
    <property type="evidence" value="ECO:0007669"/>
    <property type="project" value="InterPro"/>
</dbReference>
<reference evidence="7" key="1">
    <citation type="submission" date="2022-12" db="EMBL/GenBank/DDBJ databases">
        <title>Draft genome assemblies for two species of Escallonia (Escalloniales).</title>
        <authorList>
            <person name="Chanderbali A."/>
            <person name="Dervinis C."/>
            <person name="Anghel I."/>
            <person name="Soltis D."/>
            <person name="Soltis P."/>
            <person name="Zapata F."/>
        </authorList>
    </citation>
    <scope>NUCLEOTIDE SEQUENCE</scope>
    <source>
        <strain evidence="7">UCBG64.0493</strain>
        <tissue evidence="7">Leaf</tissue>
    </source>
</reference>
<sequence length="167" mass="17741">MIFAAIDALKEKEGSNKSSISQYIESTFGDLPAGHANLLSDNLNKMKEAGELAMVKNNYLRPDPSAPPKRGSGRPPKAKDPSSPEAAAPAAPAGPTRGRGRGRPRKDPNAPPAAKKAKPAAAEPSKTGRPRGRPHKVKPQLAQNVVEAKLKNKFLPFCAPFFADLFA</sequence>
<evidence type="ECO:0000313" key="7">
    <source>
        <dbReference type="EMBL" id="KAK3007673.1"/>
    </source>
</evidence>
<dbReference type="InterPro" id="IPR000116">
    <property type="entry name" value="HMGA"/>
</dbReference>
<dbReference type="GO" id="GO:0003690">
    <property type="term" value="F:double-stranded DNA binding"/>
    <property type="evidence" value="ECO:0007669"/>
    <property type="project" value="TreeGrafter"/>
</dbReference>
<dbReference type="GO" id="GO:0045910">
    <property type="term" value="P:negative regulation of DNA recombination"/>
    <property type="evidence" value="ECO:0007669"/>
    <property type="project" value="TreeGrafter"/>
</dbReference>
<keyword evidence="3" id="KW-0238">DNA-binding</keyword>
<dbReference type="Pfam" id="PF02178">
    <property type="entry name" value="AT_hook"/>
    <property type="match status" value="3"/>
</dbReference>
<accession>A0AA88VGU5</accession>
<gene>
    <name evidence="7" type="ORF">RJ639_014810</name>
</gene>
<evidence type="ECO:0000256" key="5">
    <source>
        <dbReference type="SAM" id="MobiDB-lite"/>
    </source>
</evidence>
<dbReference type="GO" id="GO:0031492">
    <property type="term" value="F:nucleosomal DNA binding"/>
    <property type="evidence" value="ECO:0007669"/>
    <property type="project" value="TreeGrafter"/>
</dbReference>
<dbReference type="PANTHER" id="PTHR11467:SF162">
    <property type="entry name" value="HMG-Y-RELATED PROTEIN A"/>
    <property type="match status" value="1"/>
</dbReference>
<dbReference type="PROSITE" id="PS51504">
    <property type="entry name" value="H15"/>
    <property type="match status" value="1"/>
</dbReference>
<dbReference type="SMART" id="SM00384">
    <property type="entry name" value="AT_hook"/>
    <property type="match status" value="3"/>
</dbReference>
<dbReference type="GO" id="GO:0000786">
    <property type="term" value="C:nucleosome"/>
    <property type="evidence" value="ECO:0007669"/>
    <property type="project" value="InterPro"/>
</dbReference>